<dbReference type="InterPro" id="IPR013655">
    <property type="entry name" value="PAS_fold_3"/>
</dbReference>
<dbReference type="Pfam" id="PF08447">
    <property type="entry name" value="PAS_3"/>
    <property type="match status" value="1"/>
</dbReference>
<dbReference type="PROSITE" id="PS50113">
    <property type="entry name" value="PAC"/>
    <property type="match status" value="3"/>
</dbReference>
<feature type="domain" description="PAS" evidence="4">
    <location>
        <begin position="266"/>
        <end position="336"/>
    </location>
</feature>
<dbReference type="PROSITE" id="PS50883">
    <property type="entry name" value="EAL"/>
    <property type="match status" value="1"/>
</dbReference>
<evidence type="ECO:0000259" key="4">
    <source>
        <dbReference type="PROSITE" id="PS50112"/>
    </source>
</evidence>
<feature type="domain" description="Response regulatory" evidence="3">
    <location>
        <begin position="6"/>
        <end position="122"/>
    </location>
</feature>
<feature type="domain" description="EAL" evidence="6">
    <location>
        <begin position="566"/>
        <end position="822"/>
    </location>
</feature>
<dbReference type="Pfam" id="PF00072">
    <property type="entry name" value="Response_reg"/>
    <property type="match status" value="1"/>
</dbReference>
<dbReference type="CDD" id="cd01949">
    <property type="entry name" value="GGDEF"/>
    <property type="match status" value="1"/>
</dbReference>
<dbReference type="SMART" id="SM00267">
    <property type="entry name" value="GGDEF"/>
    <property type="match status" value="1"/>
</dbReference>
<evidence type="ECO:0000313" key="8">
    <source>
        <dbReference type="EMBL" id="CAA9423381.1"/>
    </source>
</evidence>
<feature type="modified residue" description="4-aspartylphosphate" evidence="2">
    <location>
        <position position="57"/>
    </location>
</feature>
<feature type="domain" description="PAC" evidence="5">
    <location>
        <begin position="339"/>
        <end position="391"/>
    </location>
</feature>
<gene>
    <name evidence="8" type="ORF">AVDCRST_MAG74-3163</name>
</gene>
<reference evidence="8" key="1">
    <citation type="submission" date="2020-02" db="EMBL/GenBank/DDBJ databases">
        <authorList>
            <person name="Meier V. D."/>
        </authorList>
    </citation>
    <scope>NUCLEOTIDE SEQUENCE</scope>
    <source>
        <strain evidence="8">AVDCRST_MAG74</strain>
    </source>
</reference>
<dbReference type="CDD" id="cd00156">
    <property type="entry name" value="REC"/>
    <property type="match status" value="1"/>
</dbReference>
<dbReference type="SMART" id="SM00448">
    <property type="entry name" value="REC"/>
    <property type="match status" value="1"/>
</dbReference>
<dbReference type="FunFam" id="3.30.70.270:FF:000001">
    <property type="entry name" value="Diguanylate cyclase domain protein"/>
    <property type="match status" value="1"/>
</dbReference>
<dbReference type="FunFam" id="3.30.450.20:FF:000099">
    <property type="entry name" value="Sensory box sensor histidine kinase"/>
    <property type="match status" value="1"/>
</dbReference>
<feature type="domain" description="GGDEF" evidence="7">
    <location>
        <begin position="424"/>
        <end position="557"/>
    </location>
</feature>
<dbReference type="InterPro" id="IPR052155">
    <property type="entry name" value="Biofilm_reg_signaling"/>
</dbReference>
<dbReference type="Pfam" id="PF00563">
    <property type="entry name" value="EAL"/>
    <property type="match status" value="1"/>
</dbReference>
<dbReference type="NCBIfam" id="TIGR00229">
    <property type="entry name" value="sensory_box"/>
    <property type="match status" value="3"/>
</dbReference>
<dbReference type="SUPFAM" id="SSF55073">
    <property type="entry name" value="Nucleotide cyclase"/>
    <property type="match status" value="1"/>
</dbReference>
<dbReference type="Gene3D" id="3.30.70.270">
    <property type="match status" value="1"/>
</dbReference>
<dbReference type="SUPFAM" id="SSF55785">
    <property type="entry name" value="PYP-like sensor domain (PAS domain)"/>
    <property type="match status" value="3"/>
</dbReference>
<feature type="domain" description="PAS" evidence="4">
    <location>
        <begin position="140"/>
        <end position="210"/>
    </location>
</feature>
<organism evidence="8">
    <name type="scientific">uncultured Pyrinomonadaceae bacterium</name>
    <dbReference type="NCBI Taxonomy" id="2283094"/>
    <lineage>
        <taxon>Bacteria</taxon>
        <taxon>Pseudomonadati</taxon>
        <taxon>Acidobacteriota</taxon>
        <taxon>Blastocatellia</taxon>
        <taxon>Blastocatellales</taxon>
        <taxon>Pyrinomonadaceae</taxon>
        <taxon>environmental samples</taxon>
    </lineage>
</organism>
<dbReference type="SUPFAM" id="SSF141868">
    <property type="entry name" value="EAL domain-like"/>
    <property type="match status" value="1"/>
</dbReference>
<dbReference type="GO" id="GO:0000160">
    <property type="term" value="P:phosphorelay signal transduction system"/>
    <property type="evidence" value="ECO:0007669"/>
    <property type="project" value="InterPro"/>
</dbReference>
<dbReference type="SUPFAM" id="SSF52172">
    <property type="entry name" value="CheY-like"/>
    <property type="match status" value="1"/>
</dbReference>
<dbReference type="NCBIfam" id="TIGR00254">
    <property type="entry name" value="GGDEF"/>
    <property type="match status" value="1"/>
</dbReference>
<dbReference type="InterPro" id="IPR001610">
    <property type="entry name" value="PAC"/>
</dbReference>
<dbReference type="SMART" id="SM00091">
    <property type="entry name" value="PAS"/>
    <property type="match status" value="2"/>
</dbReference>
<dbReference type="InterPro" id="IPR001633">
    <property type="entry name" value="EAL_dom"/>
</dbReference>
<dbReference type="PANTHER" id="PTHR44757:SF2">
    <property type="entry name" value="BIOFILM ARCHITECTURE MAINTENANCE PROTEIN MBAA"/>
    <property type="match status" value="1"/>
</dbReference>
<dbReference type="Gene3D" id="3.30.450.20">
    <property type="entry name" value="PAS domain"/>
    <property type="match status" value="3"/>
</dbReference>
<dbReference type="GO" id="GO:0071111">
    <property type="term" value="F:cyclic-guanylate-specific phosphodiesterase activity"/>
    <property type="evidence" value="ECO:0007669"/>
    <property type="project" value="UniProtKB-EC"/>
</dbReference>
<dbReference type="InterPro" id="IPR011006">
    <property type="entry name" value="CheY-like_superfamily"/>
</dbReference>
<dbReference type="CDD" id="cd00130">
    <property type="entry name" value="PAS"/>
    <property type="match status" value="2"/>
</dbReference>
<dbReference type="PROSITE" id="PS50110">
    <property type="entry name" value="RESPONSE_REGULATORY"/>
    <property type="match status" value="1"/>
</dbReference>
<dbReference type="InterPro" id="IPR035965">
    <property type="entry name" value="PAS-like_dom_sf"/>
</dbReference>
<dbReference type="AlphaFoldDB" id="A0A6J4PSN8"/>
<evidence type="ECO:0000259" key="7">
    <source>
        <dbReference type="PROSITE" id="PS50887"/>
    </source>
</evidence>
<evidence type="ECO:0000256" key="1">
    <source>
        <dbReference type="ARBA" id="ARBA00051114"/>
    </source>
</evidence>
<dbReference type="InterPro" id="IPR000700">
    <property type="entry name" value="PAS-assoc_C"/>
</dbReference>
<dbReference type="GO" id="GO:0071732">
    <property type="term" value="P:cellular response to nitric oxide"/>
    <property type="evidence" value="ECO:0007669"/>
    <property type="project" value="UniProtKB-ARBA"/>
</dbReference>
<dbReference type="InterPro" id="IPR000160">
    <property type="entry name" value="GGDEF_dom"/>
</dbReference>
<dbReference type="InterPro" id="IPR000014">
    <property type="entry name" value="PAS"/>
</dbReference>
<sequence length="885" mass="99719">MNKKPRILILEDNPADCELEIRELRLAQLDFESEWVETREAFLEALKDFQPDVIISDYGLPQFNGLEALRLLREINFDTPFILCTGSLTEEVAVRCMKEGATDYILKSSLKRLPSAVLNALEKNESHRARKEVIAALQESEARYRLLGEGIMHQVWTAQPDGKLDYVNQRTLRYFGMTGKQLIGEGWQAVIHPDDLPTVVEHWTKSLTTGADYAVEFRLKRADGDYRWHSGLATAGRDPDGNIIKWFGTNTDVEDKKSAEKIQRESEYKLRTLLASMSEGLVQVNNDEVIEFVNDRFCEMSGYARGEMLGKITYEILFDEENGKFVREANRLRSKGISSQYELPLKKKTGETWWSIVGGTPITNAEGEVVGTMGVFTDITTRKRAEEQLLHDAFHDSLTGLANRALFMDHLRMTIERGKSRHSNSYAILFLDFDRFKVINDSLGHSEGDNLLKFIAQRLKVATRTGDLVARLGGDEFVVLLSELAEDGDAVKVAERIQDSLKNSFDLNGHEIFISASIGIALSASGHKRAEDMVRDADIAMYRAKAKGKARYEIFDQAMHQHASKQLRLETEMRRALDREEFLLHYQPIINLETGRLIGFEALVRWRHPERGMVPPFEFIGAAEDNGLILPLGAWTLEESCRQLREWQDANPAAENLSVSVNFSSKQFSQPDLAEQIAAVLKKTGLDPRCLKLEITESHIMDNSEMAVATMNRLRSLGIELSLDDFGTGYSSLSYLHRLPASFLKVDRSFVSLMTDNSENSEIVHTIIKLAQNLKMHVVAEGIETADQLANLRQLNCEYGQGYFFSEPLEAEKAEIFINENAGNLSDSQILERIKLGQNIEHYETARLRKNGEAISVSLPISPIKDSGGAITGASAIARDITEQK</sequence>
<dbReference type="InterPro" id="IPR043128">
    <property type="entry name" value="Rev_trsase/Diguanyl_cyclase"/>
</dbReference>
<proteinExistence type="predicted"/>
<dbReference type="CDD" id="cd01948">
    <property type="entry name" value="EAL"/>
    <property type="match status" value="1"/>
</dbReference>
<dbReference type="PROSITE" id="PS50112">
    <property type="entry name" value="PAS"/>
    <property type="match status" value="2"/>
</dbReference>
<protein>
    <submittedName>
        <fullName evidence="8">Diguanylate cyclase/phosphodiesterase (GGDEF &amp; EAL domains) with PAS/PAC sensor(S)</fullName>
    </submittedName>
</protein>
<feature type="domain" description="PAC" evidence="5">
    <location>
        <begin position="841"/>
        <end position="885"/>
    </location>
</feature>
<name>A0A6J4PSN8_9BACT</name>
<dbReference type="EMBL" id="CADCUR010000279">
    <property type="protein sequence ID" value="CAA9423381.1"/>
    <property type="molecule type" value="Genomic_DNA"/>
</dbReference>
<dbReference type="InterPro" id="IPR029787">
    <property type="entry name" value="Nucleotide_cyclase"/>
</dbReference>
<dbReference type="Pfam" id="PF13426">
    <property type="entry name" value="PAS_9"/>
    <property type="match status" value="2"/>
</dbReference>
<dbReference type="Pfam" id="PF00990">
    <property type="entry name" value="GGDEF"/>
    <property type="match status" value="1"/>
</dbReference>
<evidence type="ECO:0000259" key="6">
    <source>
        <dbReference type="PROSITE" id="PS50883"/>
    </source>
</evidence>
<keyword evidence="2" id="KW-0597">Phosphoprotein</keyword>
<dbReference type="PROSITE" id="PS50887">
    <property type="entry name" value="GGDEF"/>
    <property type="match status" value="1"/>
</dbReference>
<evidence type="ECO:0000259" key="5">
    <source>
        <dbReference type="PROSITE" id="PS50113"/>
    </source>
</evidence>
<dbReference type="SMART" id="SM00086">
    <property type="entry name" value="PAC"/>
    <property type="match status" value="3"/>
</dbReference>
<dbReference type="Gene3D" id="3.20.20.450">
    <property type="entry name" value="EAL domain"/>
    <property type="match status" value="1"/>
</dbReference>
<comment type="catalytic activity">
    <reaction evidence="1">
        <text>3',3'-c-di-GMP + H2O = 5'-phosphoguanylyl(3'-&gt;5')guanosine + H(+)</text>
        <dbReference type="Rhea" id="RHEA:24902"/>
        <dbReference type="ChEBI" id="CHEBI:15377"/>
        <dbReference type="ChEBI" id="CHEBI:15378"/>
        <dbReference type="ChEBI" id="CHEBI:58754"/>
        <dbReference type="ChEBI" id="CHEBI:58805"/>
        <dbReference type="EC" id="3.1.4.52"/>
    </reaction>
    <physiologicalReaction direction="left-to-right" evidence="1">
        <dbReference type="Rhea" id="RHEA:24903"/>
    </physiologicalReaction>
</comment>
<accession>A0A6J4PSN8</accession>
<dbReference type="PANTHER" id="PTHR44757">
    <property type="entry name" value="DIGUANYLATE CYCLASE DGCP"/>
    <property type="match status" value="1"/>
</dbReference>
<dbReference type="FunFam" id="3.20.20.450:FF:000001">
    <property type="entry name" value="Cyclic di-GMP phosphodiesterase yahA"/>
    <property type="match status" value="1"/>
</dbReference>
<evidence type="ECO:0000256" key="2">
    <source>
        <dbReference type="PROSITE-ProRule" id="PRU00169"/>
    </source>
</evidence>
<dbReference type="SMART" id="SM00052">
    <property type="entry name" value="EAL"/>
    <property type="match status" value="1"/>
</dbReference>
<dbReference type="Gene3D" id="3.40.50.2300">
    <property type="match status" value="1"/>
</dbReference>
<dbReference type="InterPro" id="IPR035919">
    <property type="entry name" value="EAL_sf"/>
</dbReference>
<feature type="domain" description="PAC" evidence="5">
    <location>
        <begin position="213"/>
        <end position="265"/>
    </location>
</feature>
<dbReference type="InterPro" id="IPR001789">
    <property type="entry name" value="Sig_transdc_resp-reg_receiver"/>
</dbReference>
<evidence type="ECO:0000259" key="3">
    <source>
        <dbReference type="PROSITE" id="PS50110"/>
    </source>
</evidence>